<dbReference type="Pfam" id="PF12824">
    <property type="entry name" value="MRP-L20"/>
    <property type="match status" value="1"/>
</dbReference>
<dbReference type="PANTHER" id="PTHR28266:SF1">
    <property type="entry name" value="LARGE RIBOSOMAL SUBUNIT PROTEIN ML58"/>
    <property type="match status" value="1"/>
</dbReference>
<reference evidence="2 3" key="1">
    <citation type="journal article" date="2020" name="ISME J.">
        <title>Uncovering the hidden diversity of litter-decomposition mechanisms in mushroom-forming fungi.</title>
        <authorList>
            <person name="Floudas D."/>
            <person name="Bentzer J."/>
            <person name="Ahren D."/>
            <person name="Johansson T."/>
            <person name="Persson P."/>
            <person name="Tunlid A."/>
        </authorList>
    </citation>
    <scope>NUCLEOTIDE SEQUENCE [LARGE SCALE GENOMIC DNA]</scope>
    <source>
        <strain evidence="2 3">CBS 661.87</strain>
    </source>
</reference>
<protein>
    <submittedName>
        <fullName evidence="2">Uncharacterized protein</fullName>
    </submittedName>
</protein>
<dbReference type="EMBL" id="JAACJP010000008">
    <property type="protein sequence ID" value="KAF5382637.1"/>
    <property type="molecule type" value="Genomic_DNA"/>
</dbReference>
<feature type="region of interest" description="Disordered" evidence="1">
    <location>
        <begin position="19"/>
        <end position="40"/>
    </location>
</feature>
<gene>
    <name evidence="2" type="ORF">D9615_002942</name>
</gene>
<dbReference type="OrthoDB" id="6021263at2759"/>
<organism evidence="2 3">
    <name type="scientific">Tricholomella constricta</name>
    <dbReference type="NCBI Taxonomy" id="117010"/>
    <lineage>
        <taxon>Eukaryota</taxon>
        <taxon>Fungi</taxon>
        <taxon>Dikarya</taxon>
        <taxon>Basidiomycota</taxon>
        <taxon>Agaricomycotina</taxon>
        <taxon>Agaricomycetes</taxon>
        <taxon>Agaricomycetidae</taxon>
        <taxon>Agaricales</taxon>
        <taxon>Tricholomatineae</taxon>
        <taxon>Lyophyllaceae</taxon>
        <taxon>Tricholomella</taxon>
    </lineage>
</organism>
<dbReference type="AlphaFoldDB" id="A0A8H5HG76"/>
<evidence type="ECO:0000313" key="2">
    <source>
        <dbReference type="EMBL" id="KAF5382637.1"/>
    </source>
</evidence>
<accession>A0A8H5HG76</accession>
<proteinExistence type="predicted"/>
<dbReference type="PANTHER" id="PTHR28266">
    <property type="entry name" value="54S RIBOSOMAL PROTEIN L20, MITOCHONDRIAL"/>
    <property type="match status" value="1"/>
</dbReference>
<sequence length="190" mass="21359">MNFCRRLTVPASLTRTYATKYRRPKPGTSERPAYHAPDPLVNNPQAVVTPLQDEDLTFIHRPPPTAPTPFSLSTAPTSPLLRPATPLTSDPLPPFIRPSADKVLPPRASDATVAEIRRLRRSDPVNYSRGKLAKMFGCTQNFIGTIAALKSAPRMGLIRARNLEHEKARERWSEKKATVHAIRAKRREHW</sequence>
<dbReference type="Proteomes" id="UP000565441">
    <property type="component" value="Unassembled WGS sequence"/>
</dbReference>
<dbReference type="GO" id="GO:0003735">
    <property type="term" value="F:structural constituent of ribosome"/>
    <property type="evidence" value="ECO:0007669"/>
    <property type="project" value="TreeGrafter"/>
</dbReference>
<evidence type="ECO:0000313" key="3">
    <source>
        <dbReference type="Proteomes" id="UP000565441"/>
    </source>
</evidence>
<dbReference type="InterPro" id="IPR024388">
    <property type="entry name" value="Ribosomal_mL58"/>
</dbReference>
<name>A0A8H5HG76_9AGAR</name>
<evidence type="ECO:0000256" key="1">
    <source>
        <dbReference type="SAM" id="MobiDB-lite"/>
    </source>
</evidence>
<comment type="caution">
    <text evidence="2">The sequence shown here is derived from an EMBL/GenBank/DDBJ whole genome shotgun (WGS) entry which is preliminary data.</text>
</comment>
<dbReference type="GO" id="GO:0005762">
    <property type="term" value="C:mitochondrial large ribosomal subunit"/>
    <property type="evidence" value="ECO:0007669"/>
    <property type="project" value="TreeGrafter"/>
</dbReference>
<keyword evidence="3" id="KW-1185">Reference proteome</keyword>